<dbReference type="Proteomes" id="UP000324748">
    <property type="component" value="Unassembled WGS sequence"/>
</dbReference>
<gene>
    <name evidence="1" type="ORF">PGT21_027762</name>
    <name evidence="2" type="ORF">PGTUg99_006039</name>
</gene>
<evidence type="ECO:0000313" key="2">
    <source>
        <dbReference type="EMBL" id="KAA1128091.1"/>
    </source>
</evidence>
<proteinExistence type="predicted"/>
<evidence type="ECO:0000313" key="1">
    <source>
        <dbReference type="EMBL" id="KAA1100017.1"/>
    </source>
</evidence>
<organism evidence="1 3">
    <name type="scientific">Puccinia graminis f. sp. tritici</name>
    <dbReference type="NCBI Taxonomy" id="56615"/>
    <lineage>
        <taxon>Eukaryota</taxon>
        <taxon>Fungi</taxon>
        <taxon>Dikarya</taxon>
        <taxon>Basidiomycota</taxon>
        <taxon>Pucciniomycotina</taxon>
        <taxon>Pucciniomycetes</taxon>
        <taxon>Pucciniales</taxon>
        <taxon>Pucciniaceae</taxon>
        <taxon>Puccinia</taxon>
    </lineage>
</organism>
<evidence type="ECO:0000313" key="3">
    <source>
        <dbReference type="Proteomes" id="UP000324748"/>
    </source>
</evidence>
<sequence>MIKVPRGFSSTAFLERRPSSSVWNHMYNMQLLTSTIFIFITVACKLTTCSFPCLQPYPQGACLVRVQSTEGPSETLQPAPKQMSQPAGMYYCPVGAGMCCLPGPLVISRCQSP</sequence>
<comment type="caution">
    <text evidence="1">The sequence shown here is derived from an EMBL/GenBank/DDBJ whole genome shotgun (WGS) entry which is preliminary data.</text>
</comment>
<name>A0A5B0PEH9_PUCGR</name>
<dbReference type="EMBL" id="VSWC01000054">
    <property type="protein sequence ID" value="KAA1100017.1"/>
    <property type="molecule type" value="Genomic_DNA"/>
</dbReference>
<dbReference type="Proteomes" id="UP000325313">
    <property type="component" value="Unassembled WGS sequence"/>
</dbReference>
<accession>A0A5B0PEH9</accession>
<protein>
    <submittedName>
        <fullName evidence="1">Uncharacterized protein</fullName>
    </submittedName>
</protein>
<dbReference type="EMBL" id="VDEP01000144">
    <property type="protein sequence ID" value="KAA1128091.1"/>
    <property type="molecule type" value="Genomic_DNA"/>
</dbReference>
<reference evidence="3 4" key="1">
    <citation type="submission" date="2019-05" db="EMBL/GenBank/DDBJ databases">
        <title>Emergence of the Ug99 lineage of the wheat stem rust pathogen through somatic hybridization.</title>
        <authorList>
            <person name="Li F."/>
            <person name="Upadhyaya N.M."/>
            <person name="Sperschneider J."/>
            <person name="Matny O."/>
            <person name="Nguyen-Phuc H."/>
            <person name="Mago R."/>
            <person name="Raley C."/>
            <person name="Miller M.E."/>
            <person name="Silverstein K.A.T."/>
            <person name="Henningsen E."/>
            <person name="Hirsch C.D."/>
            <person name="Visser B."/>
            <person name="Pretorius Z.A."/>
            <person name="Steffenson B.J."/>
            <person name="Schwessinger B."/>
            <person name="Dodds P.N."/>
            <person name="Figueroa M."/>
        </authorList>
    </citation>
    <scope>NUCLEOTIDE SEQUENCE [LARGE SCALE GENOMIC DNA]</scope>
    <source>
        <strain evidence="1">21-0</strain>
        <strain evidence="2 4">Ug99</strain>
    </source>
</reference>
<evidence type="ECO:0000313" key="4">
    <source>
        <dbReference type="Proteomes" id="UP000325313"/>
    </source>
</evidence>
<keyword evidence="3" id="KW-1185">Reference proteome</keyword>
<dbReference type="AlphaFoldDB" id="A0A5B0PEH9"/>